<accession>A0A7W8NTH3</accession>
<dbReference type="PANTHER" id="PTHR43162:SF1">
    <property type="entry name" value="PRESTALK A DIFFERENTIATION PROTEIN A"/>
    <property type="match status" value="1"/>
</dbReference>
<name>A0A7W8NTH3_9DEIO</name>
<dbReference type="Gene3D" id="3.40.50.720">
    <property type="entry name" value="NAD(P)-binding Rossmann-like Domain"/>
    <property type="match status" value="1"/>
</dbReference>
<gene>
    <name evidence="2" type="ORF">HNQ07_004643</name>
</gene>
<dbReference type="EMBL" id="JACHFK010000021">
    <property type="protein sequence ID" value="MBB5379128.1"/>
    <property type="molecule type" value="Genomic_DNA"/>
</dbReference>
<sequence length="361" mass="39003">MNTPRILVLTAAGKTGLPVALQLLNEGFPVTAFVRREDARSARLQALGARIVVGSLTDIHDLRRAMPGVQRAYFCTPMEPGALRAAAAFATVAAEHHLESVVAMSQWLASPHHRSLHTRETWLGDQLLARLPGTAVTTLNPGFFADNDMAGLPFAAQYGLLMLPYGAGRNAPPSNEDMARVAAEILARPAGHAEQTYRPTGPALLSPQDIAGILARVLGHRVAYVDVPFPIFARVARGVGLSDFVIAQYEQYVQDYQRDAFALGAPTDVVQRITGRAPEDFETIARRYVASVPEGTRRPATQLRLLGKLTAWMLRPAPRTRPHLALGDVLDPDRLGLSAHSPDWQRSHTSATALLASGAAD</sequence>
<evidence type="ECO:0000313" key="3">
    <source>
        <dbReference type="Proteomes" id="UP000539473"/>
    </source>
</evidence>
<dbReference type="Proteomes" id="UP000539473">
    <property type="component" value="Unassembled WGS sequence"/>
</dbReference>
<comment type="caution">
    <text evidence="2">The sequence shown here is derived from an EMBL/GenBank/DDBJ whole genome shotgun (WGS) entry which is preliminary data.</text>
</comment>
<organism evidence="2 3">
    <name type="scientific">Deinococcus metalli</name>
    <dbReference type="NCBI Taxonomy" id="1141878"/>
    <lineage>
        <taxon>Bacteria</taxon>
        <taxon>Thermotogati</taxon>
        <taxon>Deinococcota</taxon>
        <taxon>Deinococci</taxon>
        <taxon>Deinococcales</taxon>
        <taxon>Deinococcaceae</taxon>
        <taxon>Deinococcus</taxon>
    </lineage>
</organism>
<dbReference type="AlphaFoldDB" id="A0A7W8NTH3"/>
<reference evidence="2 3" key="1">
    <citation type="submission" date="2020-08" db="EMBL/GenBank/DDBJ databases">
        <title>Genomic Encyclopedia of Type Strains, Phase IV (KMG-IV): sequencing the most valuable type-strain genomes for metagenomic binning, comparative biology and taxonomic classification.</title>
        <authorList>
            <person name="Goeker M."/>
        </authorList>
    </citation>
    <scope>NUCLEOTIDE SEQUENCE [LARGE SCALE GENOMIC DNA]</scope>
    <source>
        <strain evidence="2 3">DSM 27521</strain>
    </source>
</reference>
<dbReference type="Pfam" id="PF13460">
    <property type="entry name" value="NAD_binding_10"/>
    <property type="match status" value="1"/>
</dbReference>
<protein>
    <submittedName>
        <fullName evidence="2">Uncharacterized protein YbjT (DUF2867 family)</fullName>
    </submittedName>
</protein>
<proteinExistence type="predicted"/>
<feature type="domain" description="NAD(P)-binding" evidence="1">
    <location>
        <begin position="11"/>
        <end position="187"/>
    </location>
</feature>
<dbReference type="InterPro" id="IPR051604">
    <property type="entry name" value="Ergot_Alk_Oxidoreductase"/>
</dbReference>
<evidence type="ECO:0000313" key="2">
    <source>
        <dbReference type="EMBL" id="MBB5379128.1"/>
    </source>
</evidence>
<evidence type="ECO:0000259" key="1">
    <source>
        <dbReference type="Pfam" id="PF13460"/>
    </source>
</evidence>
<dbReference type="Gene3D" id="3.90.25.10">
    <property type="entry name" value="UDP-galactose 4-epimerase, domain 1"/>
    <property type="match status" value="1"/>
</dbReference>
<dbReference type="PANTHER" id="PTHR43162">
    <property type="match status" value="1"/>
</dbReference>
<dbReference type="InterPro" id="IPR036291">
    <property type="entry name" value="NAD(P)-bd_dom_sf"/>
</dbReference>
<dbReference type="SUPFAM" id="SSF51735">
    <property type="entry name" value="NAD(P)-binding Rossmann-fold domains"/>
    <property type="match status" value="1"/>
</dbReference>
<dbReference type="InterPro" id="IPR016040">
    <property type="entry name" value="NAD(P)-bd_dom"/>
</dbReference>
<dbReference type="RefSeq" id="WP_184116186.1">
    <property type="nucleotide sequence ID" value="NZ_BNAJ01000022.1"/>
</dbReference>